<gene>
    <name evidence="2" type="ORF">HYN46_00555</name>
</gene>
<organism evidence="2 3">
    <name type="scientific">Aquirhabdus parva</name>
    <dbReference type="NCBI Taxonomy" id="2283318"/>
    <lineage>
        <taxon>Bacteria</taxon>
        <taxon>Pseudomonadati</taxon>
        <taxon>Pseudomonadota</taxon>
        <taxon>Gammaproteobacteria</taxon>
        <taxon>Moraxellales</taxon>
        <taxon>Moraxellaceae</taxon>
        <taxon>Aquirhabdus</taxon>
    </lineage>
</organism>
<keyword evidence="1" id="KW-0472">Membrane</keyword>
<dbReference type="NCBIfam" id="TIGR02532">
    <property type="entry name" value="IV_pilin_GFxxxE"/>
    <property type="match status" value="1"/>
</dbReference>
<dbReference type="Pfam" id="PF16074">
    <property type="entry name" value="PilW"/>
    <property type="match status" value="1"/>
</dbReference>
<evidence type="ECO:0000256" key="1">
    <source>
        <dbReference type="SAM" id="Phobius"/>
    </source>
</evidence>
<dbReference type="InterPro" id="IPR032092">
    <property type="entry name" value="PilW"/>
</dbReference>
<dbReference type="PROSITE" id="PS00409">
    <property type="entry name" value="PROKAR_NTER_METHYL"/>
    <property type="match status" value="1"/>
</dbReference>
<keyword evidence="1" id="KW-1133">Transmembrane helix</keyword>
<sequence length="346" mass="36581">MKRPSNHRLTPFPREAGFTLIELMISITLGLLIVAAAAQLFIGGGISMRLQQSAADTQDNGLFGLDYIAKDIRLANYGNIQNLVMTDTTKDGGIVLTADSAAITTSNLTGVRTSNLDSDYVSAALVTLGNGDTVGTGNAWTGVTKITSPAGVKSDQLTIQFLAPMAMNDCEGNAITQGTRVIERYFLRADTTDATALVLACDAGTISAKVDAVDAVAAAPGQAAIPAIAYVPPIVSNFGDAGQVLINRVEHLHILLGTQKADGTLMYYNIHDYKALAVKPQIKSIQFAVLVRSTDNTASAIVDPTQSFKMLDQTVNVAATNTTANRYVRRVYSTTMALRNGFGSVS</sequence>
<dbReference type="InterPro" id="IPR012902">
    <property type="entry name" value="N_methyl_site"/>
</dbReference>
<reference evidence="2 3" key="1">
    <citation type="submission" date="2018-07" db="EMBL/GenBank/DDBJ databases">
        <title>Genome sequencing of Moraxellaceae gen. HYN0046.</title>
        <authorList>
            <person name="Kim M."/>
            <person name="Yi H."/>
        </authorList>
    </citation>
    <scope>NUCLEOTIDE SEQUENCE [LARGE SCALE GENOMIC DNA]</scope>
    <source>
        <strain evidence="2 3">HYN0046</strain>
    </source>
</reference>
<accession>A0A345P2L0</accession>
<dbReference type="KEGG" id="mbah:HYN46_00555"/>
<keyword evidence="1" id="KW-0812">Transmembrane</keyword>
<evidence type="ECO:0000313" key="3">
    <source>
        <dbReference type="Proteomes" id="UP000253940"/>
    </source>
</evidence>
<dbReference type="GO" id="GO:0043683">
    <property type="term" value="P:type IV pilus assembly"/>
    <property type="evidence" value="ECO:0007669"/>
    <property type="project" value="InterPro"/>
</dbReference>
<dbReference type="EMBL" id="CP031222">
    <property type="protein sequence ID" value="AXI01519.1"/>
    <property type="molecule type" value="Genomic_DNA"/>
</dbReference>
<dbReference type="Proteomes" id="UP000253940">
    <property type="component" value="Chromosome"/>
</dbReference>
<dbReference type="AlphaFoldDB" id="A0A345P2L0"/>
<name>A0A345P2L0_9GAMM</name>
<evidence type="ECO:0000313" key="2">
    <source>
        <dbReference type="EMBL" id="AXI01519.1"/>
    </source>
</evidence>
<protein>
    <submittedName>
        <fullName evidence="2">Prepilin-type N-terminal cleavage/methylation domain-containing protein</fullName>
    </submittedName>
</protein>
<dbReference type="RefSeq" id="WP_114897629.1">
    <property type="nucleotide sequence ID" value="NZ_CP031222.1"/>
</dbReference>
<dbReference type="Pfam" id="PF07963">
    <property type="entry name" value="N_methyl"/>
    <property type="match status" value="1"/>
</dbReference>
<dbReference type="OrthoDB" id="6712892at2"/>
<feature type="transmembrane region" description="Helical" evidence="1">
    <location>
        <begin position="20"/>
        <end position="42"/>
    </location>
</feature>
<keyword evidence="3" id="KW-1185">Reference proteome</keyword>
<proteinExistence type="predicted"/>